<dbReference type="InterPro" id="IPR050416">
    <property type="entry name" value="FAD-linked_Oxidoreductase"/>
</dbReference>
<evidence type="ECO:0000256" key="4">
    <source>
        <dbReference type="ARBA" id="ARBA00022827"/>
    </source>
</evidence>
<dbReference type="Gene3D" id="3.40.462.20">
    <property type="match status" value="1"/>
</dbReference>
<keyword evidence="5" id="KW-0560">Oxidoreductase</keyword>
<comment type="cofactor">
    <cofactor evidence="1">
        <name>FAD</name>
        <dbReference type="ChEBI" id="CHEBI:57692"/>
    </cofactor>
</comment>
<keyword evidence="8" id="KW-1185">Reference proteome</keyword>
<dbReference type="InterPro" id="IPR016169">
    <property type="entry name" value="FAD-bd_PCMH_sub2"/>
</dbReference>
<dbReference type="Pfam" id="PF01565">
    <property type="entry name" value="FAD_binding_4"/>
    <property type="match status" value="1"/>
</dbReference>
<evidence type="ECO:0000256" key="2">
    <source>
        <dbReference type="ARBA" id="ARBA00005466"/>
    </source>
</evidence>
<dbReference type="Proteomes" id="UP000001930">
    <property type="component" value="Chromosome II"/>
</dbReference>
<reference evidence="7 8" key="1">
    <citation type="journal article" date="2005" name="BMC Genomics">
        <title>Bacterial genome adaptation to niches: divergence of the potential virulence genes in three Burkholderia species of different survival strategies.</title>
        <authorList>
            <person name="Kim H.S."/>
            <person name="Schell M.A."/>
            <person name="Yu Y."/>
            <person name="Ulrich R.L."/>
            <person name="Sarria S.H."/>
            <person name="Nierman W.C."/>
            <person name="DeShazer D."/>
        </authorList>
    </citation>
    <scope>NUCLEOTIDE SEQUENCE [LARGE SCALE GENOMIC DNA]</scope>
    <source>
        <strain evidence="8">ATCC 700388 / DSM 13276 / CCUG 48851 / CIP 106301 / E264</strain>
    </source>
</reference>
<protein>
    <submittedName>
        <fullName evidence="7">Oxidoreductase, oxygen dependent, FAD-dependent protein</fullName>
    </submittedName>
</protein>
<dbReference type="InterPro" id="IPR016167">
    <property type="entry name" value="FAD-bd_PCMH_sub1"/>
</dbReference>
<dbReference type="Gene3D" id="3.30.465.10">
    <property type="match status" value="1"/>
</dbReference>
<comment type="similarity">
    <text evidence="2">Belongs to the oxygen-dependent FAD-linked oxidoreductase family.</text>
</comment>
<dbReference type="Gene3D" id="3.30.43.10">
    <property type="entry name" value="Uridine Diphospho-n-acetylenolpyruvylglucosamine Reductase, domain 2"/>
    <property type="match status" value="1"/>
</dbReference>
<dbReference type="AlphaFoldDB" id="Q2T8I0"/>
<dbReference type="InterPro" id="IPR036318">
    <property type="entry name" value="FAD-bd_PCMH-like_sf"/>
</dbReference>
<evidence type="ECO:0000313" key="8">
    <source>
        <dbReference type="Proteomes" id="UP000001930"/>
    </source>
</evidence>
<dbReference type="InterPro" id="IPR012951">
    <property type="entry name" value="BBE"/>
</dbReference>
<keyword evidence="4" id="KW-0274">FAD</keyword>
<evidence type="ECO:0000256" key="3">
    <source>
        <dbReference type="ARBA" id="ARBA00022630"/>
    </source>
</evidence>
<gene>
    <name evidence="7" type="ordered locus">BTH_II0318</name>
</gene>
<dbReference type="GO" id="GO:0071949">
    <property type="term" value="F:FAD binding"/>
    <property type="evidence" value="ECO:0007669"/>
    <property type="project" value="InterPro"/>
</dbReference>
<dbReference type="EMBL" id="CP000085">
    <property type="protein sequence ID" value="ABC34778.1"/>
    <property type="molecule type" value="Genomic_DNA"/>
</dbReference>
<keyword evidence="3" id="KW-0285">Flavoprotein</keyword>
<accession>Q2T8I0</accession>
<evidence type="ECO:0000259" key="6">
    <source>
        <dbReference type="PROSITE" id="PS51387"/>
    </source>
</evidence>
<feature type="domain" description="FAD-binding PCMH-type" evidence="6">
    <location>
        <begin position="36"/>
        <end position="212"/>
    </location>
</feature>
<evidence type="ECO:0000313" key="7">
    <source>
        <dbReference type="EMBL" id="ABC34778.1"/>
    </source>
</evidence>
<evidence type="ECO:0000256" key="5">
    <source>
        <dbReference type="ARBA" id="ARBA00023002"/>
    </source>
</evidence>
<dbReference type="GO" id="GO:0016491">
    <property type="term" value="F:oxidoreductase activity"/>
    <property type="evidence" value="ECO:0007669"/>
    <property type="project" value="UniProtKB-KW"/>
</dbReference>
<dbReference type="KEGG" id="bte:BTH_II0318"/>
<dbReference type="HOGENOM" id="CLU_018354_10_1_4"/>
<dbReference type="SUPFAM" id="SSF56176">
    <property type="entry name" value="FAD-binding/transporter-associated domain-like"/>
    <property type="match status" value="1"/>
</dbReference>
<evidence type="ECO:0000256" key="1">
    <source>
        <dbReference type="ARBA" id="ARBA00001974"/>
    </source>
</evidence>
<dbReference type="InterPro" id="IPR006094">
    <property type="entry name" value="Oxid_FAD_bind_N"/>
</dbReference>
<sequence>MSDFFNAVKSAFPKIVVSKPGDADFAALRASWNVMTQFAPACVVQPNDALQVSEIVKLANAHGIRKINARSGGHSFEGSSLGGVEGGGLVVDLVNMRAVHIDPAKNEAIVETGALLGHVAQQAWNHGRKMLPTGICVSVGVGGQASCGGYGMFAKAYGSMTDRIVEAQVVLADGTLVVANESQHSDLLWALKGSGTGSFGIVTHYRFRLSDAPEHAAKFTFDYALDRIDFPAVFKRMQDFSLRSEKNVTTMIVGWQGFLEITGTIVAPSRDALGELIREIEAEFGDSDKTELLKIDYIDIVRNIGLTQTSAPWYDDLANIRREQDEHLRFMKIKAGFMKEGLSDEAIRQLAGIAARQNPSGTRFQILSLDPEYAAADAERASIKARGCPLLMGMSVWIESDGTSLQAASVAAKQGVNRLNWLNECYELFYPYTVGGYIGDDDLDEWAHGRDLFDSYYGKHLDRLISIKNRYDPRNVFRHDLSIPLEKPRAK</sequence>
<name>Q2T8I0_BURTA</name>
<dbReference type="PANTHER" id="PTHR42973">
    <property type="entry name" value="BINDING OXIDOREDUCTASE, PUTATIVE (AFU_ORTHOLOGUE AFUA_1G17690)-RELATED"/>
    <property type="match status" value="1"/>
</dbReference>
<dbReference type="Pfam" id="PF08031">
    <property type="entry name" value="BBE"/>
    <property type="match status" value="1"/>
</dbReference>
<dbReference type="InterPro" id="IPR016166">
    <property type="entry name" value="FAD-bd_PCMH"/>
</dbReference>
<dbReference type="PANTHER" id="PTHR42973:SF39">
    <property type="entry name" value="FAD-BINDING PCMH-TYPE DOMAIN-CONTAINING PROTEIN"/>
    <property type="match status" value="1"/>
</dbReference>
<organism evidence="7 8">
    <name type="scientific">Burkholderia thailandensis (strain ATCC 700388 / DSM 13276 / CCUG 48851 / CIP 106301 / E264)</name>
    <dbReference type="NCBI Taxonomy" id="271848"/>
    <lineage>
        <taxon>Bacteria</taxon>
        <taxon>Pseudomonadati</taxon>
        <taxon>Pseudomonadota</taxon>
        <taxon>Betaproteobacteria</taxon>
        <taxon>Burkholderiales</taxon>
        <taxon>Burkholderiaceae</taxon>
        <taxon>Burkholderia</taxon>
        <taxon>pseudomallei group</taxon>
    </lineage>
</organism>
<dbReference type="PROSITE" id="PS51387">
    <property type="entry name" value="FAD_PCMH"/>
    <property type="match status" value="1"/>
</dbReference>
<proteinExistence type="inferred from homology"/>